<reference evidence="6" key="1">
    <citation type="submission" date="2021-07" db="EMBL/GenBank/DDBJ databases">
        <authorList>
            <person name="Branca A.L. A."/>
        </authorList>
    </citation>
    <scope>NUCLEOTIDE SEQUENCE</scope>
</reference>
<evidence type="ECO:0000313" key="6">
    <source>
        <dbReference type="EMBL" id="CAG8903158.1"/>
    </source>
</evidence>
<comment type="similarity">
    <text evidence="1">Belongs to the COQ10 family.</text>
</comment>
<dbReference type="Gene3D" id="3.30.530.20">
    <property type="match status" value="1"/>
</dbReference>
<dbReference type="CDD" id="cd07813">
    <property type="entry name" value="COQ10p_like"/>
    <property type="match status" value="1"/>
</dbReference>
<dbReference type="SUPFAM" id="SSF55961">
    <property type="entry name" value="Bet v1-like"/>
    <property type="match status" value="1"/>
</dbReference>
<dbReference type="InterPro" id="IPR005031">
    <property type="entry name" value="COQ10_START"/>
</dbReference>
<evidence type="ECO:0000259" key="5">
    <source>
        <dbReference type="Pfam" id="PF03364"/>
    </source>
</evidence>
<dbReference type="FunFam" id="3.30.530.20:FF:000048">
    <property type="entry name" value="Sreptomyces cyclase/dehydrase family protein"/>
    <property type="match status" value="1"/>
</dbReference>
<dbReference type="AlphaFoldDB" id="A0A9W4KDK7"/>
<feature type="compositionally biased region" description="Polar residues" evidence="4">
    <location>
        <begin position="71"/>
        <end position="85"/>
    </location>
</feature>
<comment type="subunit">
    <text evidence="2">Interacts with coenzyme Q.</text>
</comment>
<dbReference type="PANTHER" id="PTHR12901">
    <property type="entry name" value="SPERM PROTEIN HOMOLOG"/>
    <property type="match status" value="1"/>
</dbReference>
<evidence type="ECO:0000256" key="2">
    <source>
        <dbReference type="ARBA" id="ARBA00011814"/>
    </source>
</evidence>
<dbReference type="OrthoDB" id="292693at2759"/>
<gene>
    <name evidence="6" type="ORF">PEGY_LOCUS7138</name>
</gene>
<keyword evidence="7" id="KW-1185">Reference proteome</keyword>
<dbReference type="GO" id="GO:0045333">
    <property type="term" value="P:cellular respiration"/>
    <property type="evidence" value="ECO:0007669"/>
    <property type="project" value="InterPro"/>
</dbReference>
<protein>
    <recommendedName>
        <fullName evidence="5">Coenzyme Q-binding protein COQ10 START domain-containing protein</fullName>
    </recommendedName>
</protein>
<dbReference type="GO" id="GO:0005739">
    <property type="term" value="C:mitochondrion"/>
    <property type="evidence" value="ECO:0007669"/>
    <property type="project" value="TreeGrafter"/>
</dbReference>
<feature type="region of interest" description="Disordered" evidence="4">
    <location>
        <begin position="57"/>
        <end position="98"/>
    </location>
</feature>
<accession>A0A9W4KDK7</accession>
<dbReference type="InterPro" id="IPR023393">
    <property type="entry name" value="START-like_dom_sf"/>
</dbReference>
<sequence length="309" mass="33612">MMRSTEPRSQIPIHRGTGFLPDGISKTSTCPSASLSPCTPSFLHSMRRINTLRHTSRTSRTIISPRSQISASSLRPATKSISTTPCPRPRQAPLTQSCPSYTTHRSFNLSALSSFLPSTPSGNNNSDPKRVLTATRTLPFSPGLLFEVISSVESYSQFLPFLTASTVTARDPESGYPTQAFLTVGFGPFSETFTSKVDCDPVKATVEARSGAKYGQSALQSDSSKGGLSGFFPGANEGIFEYLNTRWELVPLASVDAQGGPQTKVNLEVRFEFRNQMHATIMSAVEGQMASVMIEAFEKRIRETHTKGQ</sequence>
<dbReference type="PANTHER" id="PTHR12901:SF10">
    <property type="entry name" value="COENZYME Q-BINDING PROTEIN COQ10, MITOCHONDRIAL"/>
    <property type="match status" value="1"/>
</dbReference>
<dbReference type="Proteomes" id="UP001154252">
    <property type="component" value="Unassembled WGS sequence"/>
</dbReference>
<evidence type="ECO:0000256" key="3">
    <source>
        <dbReference type="ARBA" id="ARBA00024947"/>
    </source>
</evidence>
<evidence type="ECO:0000256" key="4">
    <source>
        <dbReference type="SAM" id="MobiDB-lite"/>
    </source>
</evidence>
<evidence type="ECO:0000313" key="7">
    <source>
        <dbReference type="Proteomes" id="UP001154252"/>
    </source>
</evidence>
<dbReference type="Pfam" id="PF03364">
    <property type="entry name" value="Polyketide_cyc"/>
    <property type="match status" value="1"/>
</dbReference>
<dbReference type="EMBL" id="CAJVRC010000880">
    <property type="protein sequence ID" value="CAG8903158.1"/>
    <property type="molecule type" value="Genomic_DNA"/>
</dbReference>
<organism evidence="6 7">
    <name type="scientific">Penicillium egyptiacum</name>
    <dbReference type="NCBI Taxonomy" id="1303716"/>
    <lineage>
        <taxon>Eukaryota</taxon>
        <taxon>Fungi</taxon>
        <taxon>Dikarya</taxon>
        <taxon>Ascomycota</taxon>
        <taxon>Pezizomycotina</taxon>
        <taxon>Eurotiomycetes</taxon>
        <taxon>Eurotiomycetidae</taxon>
        <taxon>Eurotiales</taxon>
        <taxon>Aspergillaceae</taxon>
        <taxon>Penicillium</taxon>
    </lineage>
</organism>
<dbReference type="InterPro" id="IPR044996">
    <property type="entry name" value="COQ10-like"/>
</dbReference>
<feature type="compositionally biased region" description="Low complexity" evidence="4">
    <location>
        <begin position="58"/>
        <end position="70"/>
    </location>
</feature>
<comment type="caution">
    <text evidence="6">The sequence shown here is derived from an EMBL/GenBank/DDBJ whole genome shotgun (WGS) entry which is preliminary data.</text>
</comment>
<feature type="domain" description="Coenzyme Q-binding protein COQ10 START" evidence="5">
    <location>
        <begin position="139"/>
        <end position="298"/>
    </location>
</feature>
<proteinExistence type="inferred from homology"/>
<evidence type="ECO:0000256" key="1">
    <source>
        <dbReference type="ARBA" id="ARBA00006885"/>
    </source>
</evidence>
<feature type="region of interest" description="Disordered" evidence="4">
    <location>
        <begin position="1"/>
        <end position="25"/>
    </location>
</feature>
<comment type="function">
    <text evidence="3">Required for the function of coenzyme Q in the respiratory chain. May serve as a chaperone or may be involved in the transport of Q6 from its site of synthesis to the catalytic sites of the respiratory complexes.</text>
</comment>
<name>A0A9W4KDK7_9EURO</name>
<dbReference type="GO" id="GO:0048039">
    <property type="term" value="F:ubiquinone binding"/>
    <property type="evidence" value="ECO:0007669"/>
    <property type="project" value="InterPro"/>
</dbReference>